<proteinExistence type="predicted"/>
<evidence type="ECO:0000313" key="2">
    <source>
        <dbReference type="EMBL" id="CAE0105079.1"/>
    </source>
</evidence>
<accession>A0A7S3AII9</accession>
<gene>
    <name evidence="2" type="ORF">HERI1096_LOCUS5737</name>
</gene>
<name>A0A7S3AII9_9EUKA</name>
<dbReference type="AlphaFoldDB" id="A0A7S3AII9"/>
<feature type="compositionally biased region" description="Gly residues" evidence="1">
    <location>
        <begin position="11"/>
        <end position="24"/>
    </location>
</feature>
<protein>
    <submittedName>
        <fullName evidence="2">Uncharacterized protein</fullName>
    </submittedName>
</protein>
<sequence>MARLARDGEGGESGKSGEGGEGGHGQLGDVNLQFWAIRVPSATSHFTTMPSHPSGIPYSYHPRKLPLHVIPLVRVADAGSGLGGLWDGIATHSCACRQLCCRRIAWCACSSRIVGRSDCGVVALGSGLVAQPCRDPKADFFVLYLFF</sequence>
<feature type="region of interest" description="Disordered" evidence="1">
    <location>
        <begin position="1"/>
        <end position="24"/>
    </location>
</feature>
<organism evidence="2">
    <name type="scientific">Haptolina ericina</name>
    <dbReference type="NCBI Taxonomy" id="156174"/>
    <lineage>
        <taxon>Eukaryota</taxon>
        <taxon>Haptista</taxon>
        <taxon>Haptophyta</taxon>
        <taxon>Prymnesiophyceae</taxon>
        <taxon>Prymnesiales</taxon>
        <taxon>Prymnesiaceae</taxon>
        <taxon>Haptolina</taxon>
    </lineage>
</organism>
<evidence type="ECO:0000256" key="1">
    <source>
        <dbReference type="SAM" id="MobiDB-lite"/>
    </source>
</evidence>
<dbReference type="EMBL" id="HBHX01010341">
    <property type="protein sequence ID" value="CAE0105079.1"/>
    <property type="molecule type" value="Transcribed_RNA"/>
</dbReference>
<reference evidence="2" key="1">
    <citation type="submission" date="2021-01" db="EMBL/GenBank/DDBJ databases">
        <authorList>
            <person name="Corre E."/>
            <person name="Pelletier E."/>
            <person name="Niang G."/>
            <person name="Scheremetjew M."/>
            <person name="Finn R."/>
            <person name="Kale V."/>
            <person name="Holt S."/>
            <person name="Cochrane G."/>
            <person name="Meng A."/>
            <person name="Brown T."/>
            <person name="Cohen L."/>
        </authorList>
    </citation>
    <scope>NUCLEOTIDE SEQUENCE</scope>
    <source>
        <strain evidence="2">CCMP281</strain>
    </source>
</reference>